<dbReference type="AlphaFoldDB" id="A0A3E2VG69"/>
<dbReference type="InterPro" id="IPR036412">
    <property type="entry name" value="HAD-like_sf"/>
</dbReference>
<accession>A0A3E2VG69</accession>
<dbReference type="GO" id="GO:0005829">
    <property type="term" value="C:cytosol"/>
    <property type="evidence" value="ECO:0007669"/>
    <property type="project" value="TreeGrafter"/>
</dbReference>
<dbReference type="EMBL" id="QVEV01000050">
    <property type="protein sequence ID" value="RGC09640.1"/>
    <property type="molecule type" value="Genomic_DNA"/>
</dbReference>
<evidence type="ECO:0000313" key="1">
    <source>
        <dbReference type="EMBL" id="RGC09640.1"/>
    </source>
</evidence>
<organism evidence="1 2">
    <name type="scientific">Clostridium innocuum</name>
    <dbReference type="NCBI Taxonomy" id="1522"/>
    <lineage>
        <taxon>Bacteria</taxon>
        <taxon>Bacillati</taxon>
        <taxon>Bacillota</taxon>
        <taxon>Clostridia</taxon>
        <taxon>Eubacteriales</taxon>
        <taxon>Clostridiaceae</taxon>
        <taxon>Clostridium</taxon>
    </lineage>
</organism>
<dbReference type="InterPro" id="IPR023214">
    <property type="entry name" value="HAD_sf"/>
</dbReference>
<name>A0A3E2VG69_CLOIN</name>
<dbReference type="Gene3D" id="3.30.1240.10">
    <property type="match status" value="1"/>
</dbReference>
<proteinExistence type="predicted"/>
<sequence length="269" mass="29867">MDIKAIMCDLDGTLLTSNGTVSTNTITAIRKAKEKGILFGLSTGRDAHSVKNLLDEWGIHELVDAIVGTGGGELCDFTLCKEESCYPLSGEFMKEIIKHYEDLDVNFVIPWQGILYAPWEDDHIRKLSDADHIPYKIVDFSHFLEKSRPKLMITCAPQTMESVIARSATFSNTSYKSAALVTASILFEYTDPCITKTMGLKKLLSWHGWDMENLCAFGDEDNDYDMILHAGIGVVMKNGSALTKSAADFITDDNDHDGIGKFINHCILK</sequence>
<evidence type="ECO:0000313" key="2">
    <source>
        <dbReference type="Proteomes" id="UP000260025"/>
    </source>
</evidence>
<reference evidence="1 2" key="1">
    <citation type="submission" date="2018-08" db="EMBL/GenBank/DDBJ databases">
        <title>A genome reference for cultivated species of the human gut microbiota.</title>
        <authorList>
            <person name="Zou Y."/>
            <person name="Xue W."/>
            <person name="Luo G."/>
        </authorList>
    </citation>
    <scope>NUCLEOTIDE SEQUENCE [LARGE SCALE GENOMIC DNA]</scope>
    <source>
        <strain evidence="1 2">OF01-2LB</strain>
    </source>
</reference>
<dbReference type="Gene3D" id="3.40.50.1000">
    <property type="entry name" value="HAD superfamily/HAD-like"/>
    <property type="match status" value="1"/>
</dbReference>
<dbReference type="Pfam" id="PF08282">
    <property type="entry name" value="Hydrolase_3"/>
    <property type="match status" value="1"/>
</dbReference>
<dbReference type="NCBIfam" id="TIGR00099">
    <property type="entry name" value="Cof-subfamily"/>
    <property type="match status" value="1"/>
</dbReference>
<protein>
    <submittedName>
        <fullName evidence="1">HAD family phosphatase</fullName>
    </submittedName>
</protein>
<dbReference type="InterPro" id="IPR000150">
    <property type="entry name" value="Cof"/>
</dbReference>
<dbReference type="Proteomes" id="UP000260025">
    <property type="component" value="Unassembled WGS sequence"/>
</dbReference>
<dbReference type="PROSITE" id="PS01228">
    <property type="entry name" value="COF_1"/>
    <property type="match status" value="1"/>
</dbReference>
<dbReference type="PANTHER" id="PTHR10000">
    <property type="entry name" value="PHOSPHOSERINE PHOSPHATASE"/>
    <property type="match status" value="1"/>
</dbReference>
<comment type="caution">
    <text evidence="1">The sequence shown here is derived from an EMBL/GenBank/DDBJ whole genome shotgun (WGS) entry which is preliminary data.</text>
</comment>
<dbReference type="PANTHER" id="PTHR10000:SF8">
    <property type="entry name" value="HAD SUPERFAMILY HYDROLASE-LIKE, TYPE 3"/>
    <property type="match status" value="1"/>
</dbReference>
<dbReference type="GO" id="GO:0016791">
    <property type="term" value="F:phosphatase activity"/>
    <property type="evidence" value="ECO:0007669"/>
    <property type="project" value="TreeGrafter"/>
</dbReference>
<dbReference type="GO" id="GO:0000287">
    <property type="term" value="F:magnesium ion binding"/>
    <property type="evidence" value="ECO:0007669"/>
    <property type="project" value="TreeGrafter"/>
</dbReference>
<gene>
    <name evidence="1" type="ORF">DXA38_20405</name>
</gene>
<dbReference type="SUPFAM" id="SSF56784">
    <property type="entry name" value="HAD-like"/>
    <property type="match status" value="1"/>
</dbReference>
<dbReference type="RefSeq" id="WP_117444790.1">
    <property type="nucleotide sequence ID" value="NZ_JAJFEN010000092.1"/>
</dbReference>
<dbReference type="OrthoDB" id="9781413at2"/>